<protein>
    <submittedName>
        <fullName evidence="3">Transglycosylase-like protein with SLT domain</fullName>
    </submittedName>
</protein>
<dbReference type="EMBL" id="PGET01000001">
    <property type="protein sequence ID" value="PJJ31199.1"/>
    <property type="molecule type" value="Genomic_DNA"/>
</dbReference>
<dbReference type="Proteomes" id="UP000231092">
    <property type="component" value="Unassembled WGS sequence"/>
</dbReference>
<sequence>MATIDQLRLSALTSAKAGQTGYTAASSAKGNFKQIIKSVAKAPENLEAIFTEASKKYGVSEKLLKAVAKAESNFNPSATSKKGAAGVMQLMPATARSLGVDDPYDARSNIMGGAKYLRENLERYKGNVDLTLAAYNAGSNNVSKYGGIPPFKETQEYVKKVKNYMGDSEVSGFSEASGYSSDISSTYEYLSNLSSDGESSSLAPAKSDYLYLIELMKLRMQMASFSISNQFDAADSTTGSIFNI</sequence>
<proteinExistence type="inferred from homology"/>
<dbReference type="PROSITE" id="PS00922">
    <property type="entry name" value="TRANSGLYCOSYLASE"/>
    <property type="match status" value="1"/>
</dbReference>
<dbReference type="InterPro" id="IPR008258">
    <property type="entry name" value="Transglycosylase_SLT_dom_1"/>
</dbReference>
<feature type="domain" description="Transglycosylase SLT" evidence="2">
    <location>
        <begin position="50"/>
        <end position="157"/>
    </location>
</feature>
<dbReference type="SUPFAM" id="SSF53955">
    <property type="entry name" value="Lysozyme-like"/>
    <property type="match status" value="1"/>
</dbReference>
<dbReference type="AlphaFoldDB" id="A0A2M8ZCN0"/>
<dbReference type="GO" id="GO:0008933">
    <property type="term" value="F:peptidoglycan lytic transglycosylase activity"/>
    <property type="evidence" value="ECO:0007669"/>
    <property type="project" value="InterPro"/>
</dbReference>
<gene>
    <name evidence="3" type="ORF">H171_4839</name>
</gene>
<evidence type="ECO:0000256" key="1">
    <source>
        <dbReference type="ARBA" id="ARBA00007734"/>
    </source>
</evidence>
<dbReference type="CDD" id="cd00254">
    <property type="entry name" value="LT-like"/>
    <property type="match status" value="1"/>
</dbReference>
<dbReference type="PANTHER" id="PTHR37423">
    <property type="entry name" value="SOLUBLE LYTIC MUREIN TRANSGLYCOSYLASE-RELATED"/>
    <property type="match status" value="1"/>
</dbReference>
<dbReference type="InterPro" id="IPR023346">
    <property type="entry name" value="Lysozyme-like_dom_sf"/>
</dbReference>
<dbReference type="Pfam" id="PF01464">
    <property type="entry name" value="SLT"/>
    <property type="match status" value="1"/>
</dbReference>
<comment type="similarity">
    <text evidence="1">Belongs to the transglycosylase Slt family.</text>
</comment>
<dbReference type="Gene3D" id="1.10.530.10">
    <property type="match status" value="1"/>
</dbReference>
<reference evidence="3 4" key="1">
    <citation type="submission" date="2017-11" db="EMBL/GenBank/DDBJ databases">
        <title>Understudied soil microbes with underappreciated capabilities: Untangling the Clostridium saccharolyticum group.</title>
        <authorList>
            <person name="Leschine S."/>
        </authorList>
    </citation>
    <scope>NUCLEOTIDE SEQUENCE [LARGE SCALE GENOMIC DNA]</scope>
    <source>
        <strain evidence="3 4">18A</strain>
    </source>
</reference>
<dbReference type="RefSeq" id="WP_330398859.1">
    <property type="nucleotide sequence ID" value="NZ_PGET01000001.1"/>
</dbReference>
<accession>A0A2M8ZCN0</accession>
<evidence type="ECO:0000313" key="3">
    <source>
        <dbReference type="EMBL" id="PJJ31199.1"/>
    </source>
</evidence>
<dbReference type="GO" id="GO:0000270">
    <property type="term" value="P:peptidoglycan metabolic process"/>
    <property type="evidence" value="ECO:0007669"/>
    <property type="project" value="InterPro"/>
</dbReference>
<evidence type="ECO:0000259" key="2">
    <source>
        <dbReference type="Pfam" id="PF01464"/>
    </source>
</evidence>
<dbReference type="GO" id="GO:0016020">
    <property type="term" value="C:membrane"/>
    <property type="evidence" value="ECO:0007669"/>
    <property type="project" value="InterPro"/>
</dbReference>
<organism evidence="3 4">
    <name type="scientific">[Clostridium] celerecrescens 18A</name>
    <dbReference type="NCBI Taxonomy" id="1286362"/>
    <lineage>
        <taxon>Bacteria</taxon>
        <taxon>Bacillati</taxon>
        <taxon>Bacillota</taxon>
        <taxon>Clostridia</taxon>
        <taxon>Lachnospirales</taxon>
        <taxon>Lachnospiraceae</taxon>
        <taxon>Lacrimispora</taxon>
    </lineage>
</organism>
<comment type="caution">
    <text evidence="3">The sequence shown here is derived from an EMBL/GenBank/DDBJ whole genome shotgun (WGS) entry which is preliminary data.</text>
</comment>
<dbReference type="PANTHER" id="PTHR37423:SF2">
    <property type="entry name" value="MEMBRANE-BOUND LYTIC MUREIN TRANSGLYCOSYLASE C"/>
    <property type="match status" value="1"/>
</dbReference>
<name>A0A2M8ZCN0_9FIRM</name>
<evidence type="ECO:0000313" key="4">
    <source>
        <dbReference type="Proteomes" id="UP000231092"/>
    </source>
</evidence>
<dbReference type="InterPro" id="IPR000189">
    <property type="entry name" value="Transglyc_AS"/>
</dbReference>